<dbReference type="AlphaFoldDB" id="A0A6C0JQI1"/>
<keyword evidence="4" id="KW-0274">FAD</keyword>
<dbReference type="EC" id="1.8.3.2" evidence="2"/>
<evidence type="ECO:0000256" key="2">
    <source>
        <dbReference type="ARBA" id="ARBA00012512"/>
    </source>
</evidence>
<name>A0A6C0JQI1_9ZZZZ</name>
<sequence>MKTETSGIEKYGPKIWAIIHFSAANYEPHLKTDFKNFIYSILKFIPCKICQDHFKKIIKEEFKLEKYLGSNEECFYWAYMAHDSVNRRLNKKTPSYVSVKNEYYNKYEKCSVPNVFNSF</sequence>
<dbReference type="PANTHER" id="PTHR12645:SF0">
    <property type="entry name" value="FAD-LINKED SULFHYDRYL OXIDASE ALR"/>
    <property type="match status" value="1"/>
</dbReference>
<dbReference type="Gene3D" id="1.20.120.310">
    <property type="entry name" value="ERV/ALR sulfhydryl oxidase domain"/>
    <property type="match status" value="1"/>
</dbReference>
<comment type="cofactor">
    <cofactor evidence="1">
        <name>FAD</name>
        <dbReference type="ChEBI" id="CHEBI:57692"/>
    </cofactor>
</comment>
<dbReference type="SUPFAM" id="SSF69000">
    <property type="entry name" value="FAD-dependent thiol oxidase"/>
    <property type="match status" value="1"/>
</dbReference>
<dbReference type="GO" id="GO:0016971">
    <property type="term" value="F:flavin-dependent sulfhydryl oxidase activity"/>
    <property type="evidence" value="ECO:0007669"/>
    <property type="project" value="InterPro"/>
</dbReference>
<keyword evidence="6" id="KW-1015">Disulfide bond</keyword>
<dbReference type="PROSITE" id="PS51324">
    <property type="entry name" value="ERV_ALR"/>
    <property type="match status" value="1"/>
</dbReference>
<feature type="domain" description="ERV/ALR sulfhydryl oxidase" evidence="7">
    <location>
        <begin position="4"/>
        <end position="103"/>
    </location>
</feature>
<evidence type="ECO:0000256" key="6">
    <source>
        <dbReference type="ARBA" id="ARBA00023157"/>
    </source>
</evidence>
<evidence type="ECO:0000256" key="4">
    <source>
        <dbReference type="ARBA" id="ARBA00022827"/>
    </source>
</evidence>
<dbReference type="InterPro" id="IPR017905">
    <property type="entry name" value="ERV/ALR_sulphydryl_oxidase"/>
</dbReference>
<accession>A0A6C0JQI1</accession>
<keyword evidence="5" id="KW-0560">Oxidoreductase</keyword>
<evidence type="ECO:0000313" key="8">
    <source>
        <dbReference type="EMBL" id="QHU07653.1"/>
    </source>
</evidence>
<dbReference type="EMBL" id="MN740685">
    <property type="protein sequence ID" value="QHU07653.1"/>
    <property type="molecule type" value="Genomic_DNA"/>
</dbReference>
<reference evidence="8" key="1">
    <citation type="journal article" date="2020" name="Nature">
        <title>Giant virus diversity and host interactions through global metagenomics.</title>
        <authorList>
            <person name="Schulz F."/>
            <person name="Roux S."/>
            <person name="Paez-Espino D."/>
            <person name="Jungbluth S."/>
            <person name="Walsh D.A."/>
            <person name="Denef V.J."/>
            <person name="McMahon K.D."/>
            <person name="Konstantinidis K.T."/>
            <person name="Eloe-Fadrosh E.A."/>
            <person name="Kyrpides N.C."/>
            <person name="Woyke T."/>
        </authorList>
    </citation>
    <scope>NUCLEOTIDE SEQUENCE</scope>
    <source>
        <strain evidence="8">GVMAG-S-1041349-163</strain>
    </source>
</reference>
<dbReference type="GO" id="GO:0005739">
    <property type="term" value="C:mitochondrion"/>
    <property type="evidence" value="ECO:0007669"/>
    <property type="project" value="TreeGrafter"/>
</dbReference>
<organism evidence="8">
    <name type="scientific">viral metagenome</name>
    <dbReference type="NCBI Taxonomy" id="1070528"/>
    <lineage>
        <taxon>unclassified sequences</taxon>
        <taxon>metagenomes</taxon>
        <taxon>organismal metagenomes</taxon>
    </lineage>
</organism>
<proteinExistence type="predicted"/>
<evidence type="ECO:0000256" key="1">
    <source>
        <dbReference type="ARBA" id="ARBA00001974"/>
    </source>
</evidence>
<evidence type="ECO:0000256" key="3">
    <source>
        <dbReference type="ARBA" id="ARBA00022630"/>
    </source>
</evidence>
<dbReference type="InterPro" id="IPR039799">
    <property type="entry name" value="ALR/ERV"/>
</dbReference>
<dbReference type="GO" id="GO:0050660">
    <property type="term" value="F:flavin adenine dinucleotide binding"/>
    <property type="evidence" value="ECO:0007669"/>
    <property type="project" value="TreeGrafter"/>
</dbReference>
<evidence type="ECO:0000256" key="5">
    <source>
        <dbReference type="ARBA" id="ARBA00023002"/>
    </source>
</evidence>
<evidence type="ECO:0000259" key="7">
    <source>
        <dbReference type="PROSITE" id="PS51324"/>
    </source>
</evidence>
<protein>
    <recommendedName>
        <fullName evidence="2">thiol oxidase</fullName>
        <ecNumber evidence="2">1.8.3.2</ecNumber>
    </recommendedName>
</protein>
<keyword evidence="3" id="KW-0285">Flavoprotein</keyword>
<dbReference type="Pfam" id="PF04777">
    <property type="entry name" value="Evr1_Alr"/>
    <property type="match status" value="1"/>
</dbReference>
<dbReference type="PANTHER" id="PTHR12645">
    <property type="entry name" value="ALR/ERV"/>
    <property type="match status" value="1"/>
</dbReference>
<dbReference type="InterPro" id="IPR036774">
    <property type="entry name" value="ERV/ALR_sulphydryl_oxid_sf"/>
</dbReference>